<reference evidence="1" key="1">
    <citation type="submission" date="2021-02" db="EMBL/GenBank/DDBJ databases">
        <authorList>
            <person name="Nowell W R."/>
        </authorList>
    </citation>
    <scope>NUCLEOTIDE SEQUENCE</scope>
</reference>
<comment type="caution">
    <text evidence="1">The sequence shown here is derived from an EMBL/GenBank/DDBJ whole genome shotgun (WGS) entry which is preliminary data.</text>
</comment>
<dbReference type="AlphaFoldDB" id="A0A820KDP1"/>
<dbReference type="Proteomes" id="UP000663844">
    <property type="component" value="Unassembled WGS sequence"/>
</dbReference>
<gene>
    <name evidence="1" type="ORF">OXD698_LOCUS48236</name>
</gene>
<evidence type="ECO:0000313" key="2">
    <source>
        <dbReference type="Proteomes" id="UP000663844"/>
    </source>
</evidence>
<evidence type="ECO:0000313" key="1">
    <source>
        <dbReference type="EMBL" id="CAF4341093.1"/>
    </source>
</evidence>
<accession>A0A820KDP1</accession>
<dbReference type="SUPFAM" id="SSF111126">
    <property type="entry name" value="Ligand-binding domain in the NO signalling and Golgi transport"/>
    <property type="match status" value="1"/>
</dbReference>
<dbReference type="InterPro" id="IPR024096">
    <property type="entry name" value="NO_sig/Golgi_transp_ligand-bd"/>
</dbReference>
<name>A0A820KDP1_9BILA</name>
<dbReference type="EMBL" id="CAJOAZ010019895">
    <property type="protein sequence ID" value="CAF4341093.1"/>
    <property type="molecule type" value="Genomic_DNA"/>
</dbReference>
<protein>
    <submittedName>
        <fullName evidence="1">Uncharacterized protein</fullName>
    </submittedName>
</protein>
<organism evidence="1 2">
    <name type="scientific">Adineta steineri</name>
    <dbReference type="NCBI Taxonomy" id="433720"/>
    <lineage>
        <taxon>Eukaryota</taxon>
        <taxon>Metazoa</taxon>
        <taxon>Spiralia</taxon>
        <taxon>Gnathifera</taxon>
        <taxon>Rotifera</taxon>
        <taxon>Eurotatoria</taxon>
        <taxon>Bdelloidea</taxon>
        <taxon>Adinetida</taxon>
        <taxon>Adinetidae</taxon>
        <taxon>Adineta</taxon>
    </lineage>
</organism>
<sequence>MLYGIILESARDGVIVFHGDSLWKRIVHELNLPSETFQLFARYEEKILFDICECKYIYTSFHCACI</sequence>
<proteinExistence type="predicted"/>